<organism evidence="1 2">
    <name type="scientific">Ameca splendens</name>
    <dbReference type="NCBI Taxonomy" id="208324"/>
    <lineage>
        <taxon>Eukaryota</taxon>
        <taxon>Metazoa</taxon>
        <taxon>Chordata</taxon>
        <taxon>Craniata</taxon>
        <taxon>Vertebrata</taxon>
        <taxon>Euteleostomi</taxon>
        <taxon>Actinopterygii</taxon>
        <taxon>Neopterygii</taxon>
        <taxon>Teleostei</taxon>
        <taxon>Neoteleostei</taxon>
        <taxon>Acanthomorphata</taxon>
        <taxon>Ovalentaria</taxon>
        <taxon>Atherinomorphae</taxon>
        <taxon>Cyprinodontiformes</taxon>
        <taxon>Goodeidae</taxon>
        <taxon>Ameca</taxon>
    </lineage>
</organism>
<evidence type="ECO:0000313" key="2">
    <source>
        <dbReference type="Proteomes" id="UP001469553"/>
    </source>
</evidence>
<name>A0ABV0ZTC5_9TELE</name>
<dbReference type="Proteomes" id="UP001469553">
    <property type="component" value="Unassembled WGS sequence"/>
</dbReference>
<proteinExistence type="predicted"/>
<comment type="caution">
    <text evidence="1">The sequence shown here is derived from an EMBL/GenBank/DDBJ whole genome shotgun (WGS) entry which is preliminary data.</text>
</comment>
<reference evidence="1 2" key="1">
    <citation type="submission" date="2021-06" db="EMBL/GenBank/DDBJ databases">
        <authorList>
            <person name="Palmer J.M."/>
        </authorList>
    </citation>
    <scope>NUCLEOTIDE SEQUENCE [LARGE SCALE GENOMIC DNA]</scope>
    <source>
        <strain evidence="1 2">AS_MEX2019</strain>
        <tissue evidence="1">Muscle</tissue>
    </source>
</reference>
<keyword evidence="2" id="KW-1185">Reference proteome</keyword>
<gene>
    <name evidence="1" type="ORF">AMECASPLE_035709</name>
</gene>
<evidence type="ECO:0000313" key="1">
    <source>
        <dbReference type="EMBL" id="MEQ2309169.1"/>
    </source>
</evidence>
<accession>A0ABV0ZTC5</accession>
<dbReference type="EMBL" id="JAHRIP010071232">
    <property type="protein sequence ID" value="MEQ2309169.1"/>
    <property type="molecule type" value="Genomic_DNA"/>
</dbReference>
<protein>
    <submittedName>
        <fullName evidence="1">Uncharacterized protein</fullName>
    </submittedName>
</protein>
<sequence length="104" mass="11999">MIPKVDKLETITHVHKSLHKVVRNSGTMAALAQLEDITNGRSERERFFKRSAALDFLGQLFLSFTQSWPQCYRGKPGGTVQRRCQFQFSLRYGPFNRSFSEEAD</sequence>